<accession>A0ABT0MMW1</accession>
<evidence type="ECO:0000313" key="2">
    <source>
        <dbReference type="EMBL" id="MCL1635953.1"/>
    </source>
</evidence>
<evidence type="ECO:0000313" key="3">
    <source>
        <dbReference type="Proteomes" id="UP001431217"/>
    </source>
</evidence>
<evidence type="ECO:0000259" key="1">
    <source>
        <dbReference type="PROSITE" id="PS51186"/>
    </source>
</evidence>
<protein>
    <recommendedName>
        <fullName evidence="1">N-acetyltransferase domain-containing protein</fullName>
    </recommendedName>
</protein>
<gene>
    <name evidence="2" type="ORF">M2650_15120</name>
</gene>
<dbReference type="RefSeq" id="WP_249475925.1">
    <property type="nucleotide sequence ID" value="NZ_JAMBEP010000005.1"/>
</dbReference>
<name>A0ABT0MMW1_9GAMM</name>
<reference evidence="2 3" key="1">
    <citation type="submission" date="2022-05" db="EMBL/GenBank/DDBJ databases">
        <title>Luteimonas sp. SX5, whole genome shotgun sequencing project.</title>
        <authorList>
            <person name="Zhao G."/>
            <person name="Shen L."/>
        </authorList>
    </citation>
    <scope>NUCLEOTIDE SEQUENCE [LARGE SCALE GENOMIC DNA]</scope>
    <source>
        <strain evidence="2 3">SX5</strain>
    </source>
</reference>
<dbReference type="Proteomes" id="UP001431217">
    <property type="component" value="Unassembled WGS sequence"/>
</dbReference>
<dbReference type="PROSITE" id="PS51186">
    <property type="entry name" value="GNAT"/>
    <property type="match status" value="1"/>
</dbReference>
<dbReference type="InterPro" id="IPR016181">
    <property type="entry name" value="Acyl_CoA_acyltransferase"/>
</dbReference>
<dbReference type="SUPFAM" id="SSF55729">
    <property type="entry name" value="Acyl-CoA N-acyltransferases (Nat)"/>
    <property type="match status" value="1"/>
</dbReference>
<sequence length="177" mass="19803">MNAEARALSRLPALTIRSVIHDDLPQLLRLCAEHAEQTAFERLPYGRIRHDPLELREALFEPPLRAWAWLLHAGDEAIGYAAATVGFSMLERGYYLQLEPWHVRAPWRTDGADLLLLQQAQYLALKLGCLNLQWQAPAWSAASALSSERATRIETVRHVLPLAPRATADDASGLLHA</sequence>
<comment type="caution">
    <text evidence="2">The sequence shown here is derived from an EMBL/GenBank/DDBJ whole genome shotgun (WGS) entry which is preliminary data.</text>
</comment>
<dbReference type="EMBL" id="JAMBEP010000005">
    <property type="protein sequence ID" value="MCL1635953.1"/>
    <property type="molecule type" value="Genomic_DNA"/>
</dbReference>
<dbReference type="InterPro" id="IPR000182">
    <property type="entry name" value="GNAT_dom"/>
</dbReference>
<dbReference type="Gene3D" id="3.40.630.30">
    <property type="match status" value="1"/>
</dbReference>
<feature type="domain" description="N-acetyltransferase" evidence="1">
    <location>
        <begin position="14"/>
        <end position="167"/>
    </location>
</feature>
<keyword evidence="3" id="KW-1185">Reference proteome</keyword>
<organism evidence="2 3">
    <name type="scientific">Luteimonas galliterrae</name>
    <dbReference type="NCBI Taxonomy" id="2940486"/>
    <lineage>
        <taxon>Bacteria</taxon>
        <taxon>Pseudomonadati</taxon>
        <taxon>Pseudomonadota</taxon>
        <taxon>Gammaproteobacteria</taxon>
        <taxon>Lysobacterales</taxon>
        <taxon>Lysobacteraceae</taxon>
        <taxon>Luteimonas</taxon>
    </lineage>
</organism>
<proteinExistence type="predicted"/>